<feature type="domain" description="RCK C-terminal" evidence="9">
    <location>
        <begin position="595"/>
        <end position="679"/>
    </location>
</feature>
<proteinExistence type="inferred from homology"/>
<reference evidence="10" key="1">
    <citation type="submission" date="2020-10" db="EMBL/GenBank/DDBJ databases">
        <authorList>
            <person name="Gilroy R."/>
        </authorList>
    </citation>
    <scope>NUCLEOTIDE SEQUENCE</scope>
    <source>
        <strain evidence="10">6919</strain>
    </source>
</reference>
<feature type="transmembrane region" description="Helical" evidence="8">
    <location>
        <begin position="54"/>
        <end position="71"/>
    </location>
</feature>
<feature type="transmembrane region" description="Helical" evidence="8">
    <location>
        <begin position="136"/>
        <end position="161"/>
    </location>
</feature>
<feature type="transmembrane region" description="Helical" evidence="8">
    <location>
        <begin position="481"/>
        <end position="503"/>
    </location>
</feature>
<evidence type="ECO:0000313" key="11">
    <source>
        <dbReference type="Proteomes" id="UP000823598"/>
    </source>
</evidence>
<evidence type="ECO:0000256" key="5">
    <source>
        <dbReference type="ARBA" id="ARBA00022692"/>
    </source>
</evidence>
<dbReference type="GO" id="GO:0008324">
    <property type="term" value="F:monoatomic cation transmembrane transporter activity"/>
    <property type="evidence" value="ECO:0007669"/>
    <property type="project" value="InterPro"/>
</dbReference>
<dbReference type="Pfam" id="PF00999">
    <property type="entry name" value="Na_H_Exchanger"/>
    <property type="match status" value="1"/>
</dbReference>
<dbReference type="GO" id="GO:1902600">
    <property type="term" value="P:proton transmembrane transport"/>
    <property type="evidence" value="ECO:0007669"/>
    <property type="project" value="InterPro"/>
</dbReference>
<keyword evidence="7 8" id="KW-0472">Membrane</keyword>
<feature type="transmembrane region" description="Helical" evidence="8">
    <location>
        <begin position="354"/>
        <end position="375"/>
    </location>
</feature>
<dbReference type="AlphaFoldDB" id="A0A9D9NL10"/>
<comment type="caution">
    <text evidence="10">The sequence shown here is derived from an EMBL/GenBank/DDBJ whole genome shotgun (WGS) entry which is preliminary data.</text>
</comment>
<keyword evidence="5 8" id="KW-0812">Transmembrane</keyword>
<reference evidence="10" key="2">
    <citation type="journal article" date="2021" name="PeerJ">
        <title>Extensive microbial diversity within the chicken gut microbiome revealed by metagenomics and culture.</title>
        <authorList>
            <person name="Gilroy R."/>
            <person name="Ravi A."/>
            <person name="Getino M."/>
            <person name="Pursley I."/>
            <person name="Horton D.L."/>
            <person name="Alikhan N.F."/>
            <person name="Baker D."/>
            <person name="Gharbi K."/>
            <person name="Hall N."/>
            <person name="Watson M."/>
            <person name="Adriaenssens E.M."/>
            <person name="Foster-Nyarko E."/>
            <person name="Jarju S."/>
            <person name="Secka A."/>
            <person name="Antonio M."/>
            <person name="Oren A."/>
            <person name="Chaudhuri R.R."/>
            <person name="La Ragione R."/>
            <person name="Hildebrand F."/>
            <person name="Pallen M.J."/>
        </authorList>
    </citation>
    <scope>NUCLEOTIDE SEQUENCE</scope>
    <source>
        <strain evidence="10">6919</strain>
    </source>
</reference>
<dbReference type="InterPro" id="IPR038770">
    <property type="entry name" value="Na+/solute_symporter_sf"/>
</dbReference>
<feature type="transmembrane region" description="Helical" evidence="8">
    <location>
        <begin position="243"/>
        <end position="261"/>
    </location>
</feature>
<keyword evidence="3" id="KW-0813">Transport</keyword>
<feature type="transmembrane region" description="Helical" evidence="8">
    <location>
        <begin position="209"/>
        <end position="231"/>
    </location>
</feature>
<feature type="transmembrane region" description="Helical" evidence="8">
    <location>
        <begin position="524"/>
        <end position="545"/>
    </location>
</feature>
<protein>
    <submittedName>
        <fullName evidence="10">Cation:proton antiporter</fullName>
    </submittedName>
</protein>
<feature type="transmembrane region" description="Helical" evidence="8">
    <location>
        <begin position="83"/>
        <end position="102"/>
    </location>
</feature>
<accession>A0A9D9NL10</accession>
<evidence type="ECO:0000256" key="6">
    <source>
        <dbReference type="ARBA" id="ARBA00022989"/>
    </source>
</evidence>
<dbReference type="PROSITE" id="PS51202">
    <property type="entry name" value="RCK_C"/>
    <property type="match status" value="2"/>
</dbReference>
<dbReference type="PANTHER" id="PTHR42751:SF3">
    <property type="entry name" value="SODIUM_GLUTAMATE SYMPORTER"/>
    <property type="match status" value="1"/>
</dbReference>
<dbReference type="PANTHER" id="PTHR42751">
    <property type="entry name" value="SODIUM/HYDROGEN EXCHANGER FAMILY/TRKA DOMAIN PROTEIN"/>
    <property type="match status" value="1"/>
</dbReference>
<dbReference type="InterPro" id="IPR006153">
    <property type="entry name" value="Cation/H_exchanger_TM"/>
</dbReference>
<dbReference type="InterPro" id="IPR036721">
    <property type="entry name" value="RCK_C_sf"/>
</dbReference>
<evidence type="ECO:0000313" key="10">
    <source>
        <dbReference type="EMBL" id="MBO8477003.1"/>
    </source>
</evidence>
<dbReference type="Gene3D" id="3.30.70.1450">
    <property type="entry name" value="Regulator of K+ conductance, C-terminal domain"/>
    <property type="match status" value="2"/>
</dbReference>
<comment type="subcellular location">
    <subcellularLocation>
        <location evidence="1">Membrane</location>
        <topology evidence="1">Multi-pass membrane protein</topology>
    </subcellularLocation>
</comment>
<evidence type="ECO:0000256" key="4">
    <source>
        <dbReference type="ARBA" id="ARBA00022538"/>
    </source>
</evidence>
<feature type="transmembrane region" description="Helical" evidence="8">
    <location>
        <begin position="27"/>
        <end position="47"/>
    </location>
</feature>
<keyword evidence="4" id="KW-0630">Potassium</keyword>
<dbReference type="Proteomes" id="UP000823598">
    <property type="component" value="Unassembled WGS sequence"/>
</dbReference>
<dbReference type="SUPFAM" id="SSF116726">
    <property type="entry name" value="TrkA C-terminal domain-like"/>
    <property type="match status" value="2"/>
</dbReference>
<dbReference type="InterPro" id="IPR006037">
    <property type="entry name" value="RCK_C"/>
</dbReference>
<evidence type="ECO:0000256" key="2">
    <source>
        <dbReference type="ARBA" id="ARBA00005551"/>
    </source>
</evidence>
<evidence type="ECO:0000256" key="1">
    <source>
        <dbReference type="ARBA" id="ARBA00004141"/>
    </source>
</evidence>
<sequence length="768" mass="85252">MESGLQSVVTGHEEAHYESEEGNSKEAGLISDLALIFIAAGVMTILFKRLKQPVVLGYIVAGFLVGPHFAYFPTVVDAANVDFWAELGIIFLLFSLGLEFSFKKLLNVGGSAAITALVIIIGMMTTGFFAGKLMGFSFISSLFLGGMLSMSSTTIVLKAFTDLRLMHRRFVSQVLAVLIVEDLFAVVMMVLLSSIAINNSVSGDELLWSIGKLVFFLVLWFVIGVYLIPSFLEKQRRFLTDELLLLVAVGLCFLMVLLSSYTGFSTALGAFVMGSILAGTSEAERIEKIISPVKDLFGALFFVSVGMMVDPHILATYTLPIICLSVLVIAGMIVFGTLGMLVTGQPLRVAIESGFSLTQIGEFSFIIATLGMSLGVIDSDIYPIIVAVSVITTFFTPYFIKLSDPFSRWLEAKIPARLLSLISRYSASSSRNETELETLWKQVAKRNVWRILLYSVLLLAIMFVSSSYLKPVLLDSPGDIWGRLIYTAVTITVMSPFLLALCYPSTKKWEREKLRNESIRSNMPFIAIRLVRIFIAFGFIVFFMLTVYSHVIAIVIALSLFIFIAIYFSKSVRKHMRRIESQFYNNLHEREFRRSGRNTNLVSDMHIAYITVGYDCPFVGEKLGRSELGRRFGVNVASIQRGEHIIAVPDSQTRIFPGDTLGVIGNDEQIQQLLNVMEKQSDDSSRRDGNDVSMEFTSIVLSEKSPLAGKRVAEADLRGRYSAMLVSVEHTDGTYENPTGDTVLNAGDNLWLVGDVKKVKQMNNNQYK</sequence>
<evidence type="ECO:0000256" key="8">
    <source>
        <dbReference type="SAM" id="Phobius"/>
    </source>
</evidence>
<gene>
    <name evidence="10" type="ORF">IAB88_08425</name>
</gene>
<feature type="domain" description="RCK C-terminal" evidence="9">
    <location>
        <begin position="683"/>
        <end position="768"/>
    </location>
</feature>
<evidence type="ECO:0000256" key="3">
    <source>
        <dbReference type="ARBA" id="ARBA00022448"/>
    </source>
</evidence>
<dbReference type="GO" id="GO:0016020">
    <property type="term" value="C:membrane"/>
    <property type="evidence" value="ECO:0007669"/>
    <property type="project" value="UniProtKB-SubCell"/>
</dbReference>
<dbReference type="GO" id="GO:0015297">
    <property type="term" value="F:antiporter activity"/>
    <property type="evidence" value="ECO:0007669"/>
    <property type="project" value="InterPro"/>
</dbReference>
<evidence type="ECO:0000259" key="9">
    <source>
        <dbReference type="PROSITE" id="PS51202"/>
    </source>
</evidence>
<feature type="transmembrane region" description="Helical" evidence="8">
    <location>
        <begin position="109"/>
        <end position="130"/>
    </location>
</feature>
<feature type="transmembrane region" description="Helical" evidence="8">
    <location>
        <begin position="319"/>
        <end position="342"/>
    </location>
</feature>
<dbReference type="Pfam" id="PF02080">
    <property type="entry name" value="TrkA_C"/>
    <property type="match status" value="2"/>
</dbReference>
<organism evidence="10 11">
    <name type="scientific">Candidatus Limisoma faecipullorum</name>
    <dbReference type="NCBI Taxonomy" id="2840854"/>
    <lineage>
        <taxon>Bacteria</taxon>
        <taxon>Pseudomonadati</taxon>
        <taxon>Bacteroidota</taxon>
        <taxon>Bacteroidia</taxon>
        <taxon>Bacteroidales</taxon>
        <taxon>Candidatus Limisoma</taxon>
    </lineage>
</organism>
<keyword evidence="4" id="KW-0633">Potassium transport</keyword>
<keyword evidence="4" id="KW-0406">Ion transport</keyword>
<comment type="similarity">
    <text evidence="2">Belongs to the monovalent cation:proton antiporter 2 (CPA2) transporter (TC 2.A.37) family.</text>
</comment>
<feature type="transmembrane region" description="Helical" evidence="8">
    <location>
        <begin position="381"/>
        <end position="400"/>
    </location>
</feature>
<feature type="transmembrane region" description="Helical" evidence="8">
    <location>
        <begin position="551"/>
        <end position="568"/>
    </location>
</feature>
<feature type="transmembrane region" description="Helical" evidence="8">
    <location>
        <begin position="173"/>
        <end position="197"/>
    </location>
</feature>
<keyword evidence="6 8" id="KW-1133">Transmembrane helix</keyword>
<feature type="transmembrane region" description="Helical" evidence="8">
    <location>
        <begin position="451"/>
        <end position="469"/>
    </location>
</feature>
<dbReference type="EMBL" id="JADIMC010000097">
    <property type="protein sequence ID" value="MBO8477003.1"/>
    <property type="molecule type" value="Genomic_DNA"/>
</dbReference>
<name>A0A9D9NL10_9BACT</name>
<evidence type="ECO:0000256" key="7">
    <source>
        <dbReference type="ARBA" id="ARBA00023136"/>
    </source>
</evidence>
<dbReference type="GO" id="GO:0006813">
    <property type="term" value="P:potassium ion transport"/>
    <property type="evidence" value="ECO:0007669"/>
    <property type="project" value="UniProtKB-KW"/>
</dbReference>
<dbReference type="Gene3D" id="1.20.1530.20">
    <property type="match status" value="1"/>
</dbReference>